<dbReference type="PANTHER" id="PTHR40031:SF1">
    <property type="entry name" value="MEMBRANE-BOUND METAL-DEPENDENT HYDROLASE"/>
    <property type="match status" value="1"/>
</dbReference>
<dbReference type="STRING" id="1850517.A8708_11010"/>
<keyword evidence="1" id="KW-0812">Transmembrane</keyword>
<dbReference type="GO" id="GO:0016787">
    <property type="term" value="F:hydrolase activity"/>
    <property type="evidence" value="ECO:0007669"/>
    <property type="project" value="UniProtKB-KW"/>
</dbReference>
<dbReference type="PANTHER" id="PTHR40031">
    <property type="entry name" value="HYPOTHETICAL MEMBRANE SPANNING PROTEIN"/>
    <property type="match status" value="1"/>
</dbReference>
<feature type="transmembrane region" description="Helical" evidence="1">
    <location>
        <begin position="96"/>
        <end position="116"/>
    </location>
</feature>
<evidence type="ECO:0000313" key="2">
    <source>
        <dbReference type="EMBL" id="OAS13903.1"/>
    </source>
</evidence>
<dbReference type="InterPro" id="IPR007404">
    <property type="entry name" value="YdjM-like"/>
</dbReference>
<keyword evidence="2" id="KW-0378">Hydrolase</keyword>
<proteinExistence type="predicted"/>
<comment type="caution">
    <text evidence="2">The sequence shown here is derived from an EMBL/GenBank/DDBJ whole genome shotgun (WGS) entry which is preliminary data.</text>
</comment>
<accession>A0A197ZYS9</accession>
<reference evidence="2 3" key="1">
    <citation type="submission" date="2016-05" db="EMBL/GenBank/DDBJ databases">
        <title>Paenibacillus sp. 1ZS3-15 nov., isolated from the rhizosphere soil.</title>
        <authorList>
            <person name="Zhang X.X."/>
            <person name="Zhang J."/>
        </authorList>
    </citation>
    <scope>NUCLEOTIDE SEQUENCE [LARGE SCALE GENOMIC DNA]</scope>
    <source>
        <strain evidence="2 3">1ZS3-15</strain>
    </source>
</reference>
<dbReference type="InterPro" id="IPR053170">
    <property type="entry name" value="Transcription_regulator"/>
</dbReference>
<feature type="transmembrane region" description="Helical" evidence="1">
    <location>
        <begin position="167"/>
        <end position="184"/>
    </location>
</feature>
<organism evidence="2 3">
    <name type="scientific">Paenibacillus oryzisoli</name>
    <dbReference type="NCBI Taxonomy" id="1850517"/>
    <lineage>
        <taxon>Bacteria</taxon>
        <taxon>Bacillati</taxon>
        <taxon>Bacillota</taxon>
        <taxon>Bacilli</taxon>
        <taxon>Bacillales</taxon>
        <taxon>Paenibacillaceae</taxon>
        <taxon>Paenibacillus</taxon>
    </lineage>
</organism>
<dbReference type="Proteomes" id="UP000078454">
    <property type="component" value="Unassembled WGS sequence"/>
</dbReference>
<evidence type="ECO:0000256" key="1">
    <source>
        <dbReference type="SAM" id="Phobius"/>
    </source>
</evidence>
<feature type="transmembrane region" description="Helical" evidence="1">
    <location>
        <begin position="136"/>
        <end position="155"/>
    </location>
</feature>
<name>A0A197ZYS9_9BACL</name>
<sequence length="331" mass="37542">MDSGSHLLFGISLAGLACLAPGVVQEPTLVQAILAGTLVGSYAPDFDTVARLRGYGSYVRIHRGVTHSLPALFIWPLLISLPLAAVFGVWEHYFSLFLWTFLAVVCHVGLDALNVYGVQCLRPFTKKWIHLDTLCLYDPFLFVLHAVGAILWFVVWRGEAGSHIGEMYALIFAATILYIATQASQRKALEKLVQKELKLTTGVCRLVPSLSWFYWQFIYESDTSFYLGELRSGKVIVLEQYSRKNYNSQGSHPIVKATMSTEGVRSFLHYAQNVYVSWKEKNGGYEVQWRDMRFWYKRKLSFGVDVQLDGNMNVVSDRIGMDKKAWDPPYV</sequence>
<dbReference type="AlphaFoldDB" id="A0A197ZYS9"/>
<keyword evidence="1" id="KW-1133">Transmembrane helix</keyword>
<gene>
    <name evidence="2" type="ORF">A8708_11010</name>
</gene>
<keyword evidence="1" id="KW-0472">Membrane</keyword>
<protein>
    <submittedName>
        <fullName evidence="2">Hydrolase</fullName>
    </submittedName>
</protein>
<dbReference type="EMBL" id="LYPB01000091">
    <property type="protein sequence ID" value="OAS13903.1"/>
    <property type="molecule type" value="Genomic_DNA"/>
</dbReference>
<evidence type="ECO:0000313" key="3">
    <source>
        <dbReference type="Proteomes" id="UP000078454"/>
    </source>
</evidence>
<dbReference type="Pfam" id="PF04307">
    <property type="entry name" value="YdjM"/>
    <property type="match status" value="1"/>
</dbReference>
<dbReference type="OrthoDB" id="110250at2"/>
<keyword evidence="3" id="KW-1185">Reference proteome</keyword>
<feature type="transmembrane region" description="Helical" evidence="1">
    <location>
        <begin position="71"/>
        <end position="90"/>
    </location>
</feature>
<dbReference type="RefSeq" id="WP_068670043.1">
    <property type="nucleotide sequence ID" value="NZ_LYPB01000091.1"/>
</dbReference>